<name>A0ABP9KVC7_9RHOB</name>
<sequence>MKHASFENGVVEMSHGAGGRDMADLIQRLFVAAFGNDLLTGEEDQAILSFPAGRMAVSTDGFVVSPLFFPGGDIGSLAVNGTVNDVAMGGADPVALTCSFIIEEGLPLADLSRIVASMAGAARAAGVRIVTGDTKVVERGKGDGVFITTTGFGQVREGVSLSARNAQPGDKVLVSGTLGDHGVAVMGSREGFDFQTDIVSDCAALNGLAAAVLDAAPSTRLMRDPTRGGLAAVLNEIAEASGVGISIAEEALPIRPAVAGACEILGLDPLYVANEGKLVAIVPAAEAEAALSAMRAHPLGIDAAIVGEVGEDPDHFVEMETAFGGRRMVDWIAGEQLPRIC</sequence>
<dbReference type="InterPro" id="IPR036676">
    <property type="entry name" value="PurM-like_C_sf"/>
</dbReference>
<keyword evidence="5" id="KW-1185">Reference proteome</keyword>
<gene>
    <name evidence="4" type="primary">hypE</name>
    <name evidence="4" type="ORF">GCM10023209_05240</name>
</gene>
<dbReference type="RefSeq" id="WP_259546831.1">
    <property type="nucleotide sequence ID" value="NZ_BAABHW010000001.1"/>
</dbReference>
<dbReference type="SUPFAM" id="SSF55326">
    <property type="entry name" value="PurM N-terminal domain-like"/>
    <property type="match status" value="1"/>
</dbReference>
<dbReference type="SUPFAM" id="SSF56042">
    <property type="entry name" value="PurM C-terminal domain-like"/>
    <property type="match status" value="1"/>
</dbReference>
<dbReference type="InterPro" id="IPR016188">
    <property type="entry name" value="PurM-like_N"/>
</dbReference>
<reference evidence="5" key="1">
    <citation type="journal article" date="2019" name="Int. J. Syst. Evol. Microbiol.">
        <title>The Global Catalogue of Microorganisms (GCM) 10K type strain sequencing project: providing services to taxonomists for standard genome sequencing and annotation.</title>
        <authorList>
            <consortium name="The Broad Institute Genomics Platform"/>
            <consortium name="The Broad Institute Genome Sequencing Center for Infectious Disease"/>
            <person name="Wu L."/>
            <person name="Ma J."/>
        </authorList>
    </citation>
    <scope>NUCLEOTIDE SEQUENCE [LARGE SCALE GENOMIC DNA]</scope>
    <source>
        <strain evidence="5">JCM 18015</strain>
    </source>
</reference>
<evidence type="ECO:0000259" key="3">
    <source>
        <dbReference type="Pfam" id="PF02769"/>
    </source>
</evidence>
<dbReference type="Proteomes" id="UP001499910">
    <property type="component" value="Unassembled WGS sequence"/>
</dbReference>
<feature type="domain" description="PurM-like N-terminal" evidence="2">
    <location>
        <begin position="43"/>
        <end position="155"/>
    </location>
</feature>
<dbReference type="Gene3D" id="3.30.1330.10">
    <property type="entry name" value="PurM-like, N-terminal domain"/>
    <property type="match status" value="1"/>
</dbReference>
<dbReference type="NCBIfam" id="TIGR02124">
    <property type="entry name" value="hypE"/>
    <property type="match status" value="1"/>
</dbReference>
<dbReference type="InterPro" id="IPR010918">
    <property type="entry name" value="PurM-like_C_dom"/>
</dbReference>
<protein>
    <submittedName>
        <fullName evidence="4">Hydrogenase expression/formation protein HypE</fullName>
    </submittedName>
</protein>
<dbReference type="PANTHER" id="PTHR30303">
    <property type="entry name" value="HYDROGENASE ISOENZYMES FORMATION PROTEIN HYPE"/>
    <property type="match status" value="1"/>
</dbReference>
<dbReference type="InterPro" id="IPR036921">
    <property type="entry name" value="PurM-like_N_sf"/>
</dbReference>
<dbReference type="Gene3D" id="3.90.650.10">
    <property type="entry name" value="PurM-like C-terminal domain"/>
    <property type="match status" value="1"/>
</dbReference>
<organism evidence="4 5">
    <name type="scientific">[Roseibacterium] beibuensis</name>
    <dbReference type="NCBI Taxonomy" id="1193142"/>
    <lineage>
        <taxon>Bacteria</taxon>
        <taxon>Pseudomonadati</taxon>
        <taxon>Pseudomonadota</taxon>
        <taxon>Alphaproteobacteria</taxon>
        <taxon>Rhodobacterales</taxon>
        <taxon>Roseobacteraceae</taxon>
        <taxon>Roseicyclus</taxon>
    </lineage>
</organism>
<proteinExistence type="inferred from homology"/>
<dbReference type="PANTHER" id="PTHR30303:SF0">
    <property type="entry name" value="CARBAMOYL DEHYDRATASE HYPE"/>
    <property type="match status" value="1"/>
</dbReference>
<comment type="caution">
    <text evidence="4">The sequence shown here is derived from an EMBL/GenBank/DDBJ whole genome shotgun (WGS) entry which is preliminary data.</text>
</comment>
<evidence type="ECO:0000313" key="4">
    <source>
        <dbReference type="EMBL" id="GAA5066522.1"/>
    </source>
</evidence>
<evidence type="ECO:0000256" key="1">
    <source>
        <dbReference type="ARBA" id="ARBA00006243"/>
    </source>
</evidence>
<dbReference type="InterPro" id="IPR011854">
    <property type="entry name" value="HypE"/>
</dbReference>
<accession>A0ABP9KVC7</accession>
<evidence type="ECO:0000313" key="5">
    <source>
        <dbReference type="Proteomes" id="UP001499910"/>
    </source>
</evidence>
<feature type="domain" description="PurM-like C-terminal" evidence="3">
    <location>
        <begin position="167"/>
        <end position="318"/>
    </location>
</feature>
<dbReference type="EMBL" id="BAABHW010000001">
    <property type="protein sequence ID" value="GAA5066522.1"/>
    <property type="molecule type" value="Genomic_DNA"/>
</dbReference>
<evidence type="ECO:0000259" key="2">
    <source>
        <dbReference type="Pfam" id="PF00586"/>
    </source>
</evidence>
<dbReference type="CDD" id="cd02197">
    <property type="entry name" value="HypE"/>
    <property type="match status" value="1"/>
</dbReference>
<dbReference type="PIRSF" id="PIRSF005644">
    <property type="entry name" value="Hdrgns_mtr_HypE"/>
    <property type="match status" value="1"/>
</dbReference>
<dbReference type="Pfam" id="PF02769">
    <property type="entry name" value="AIRS_C"/>
    <property type="match status" value="1"/>
</dbReference>
<dbReference type="Pfam" id="PF00586">
    <property type="entry name" value="AIRS"/>
    <property type="match status" value="1"/>
</dbReference>
<comment type="similarity">
    <text evidence="1">Belongs to the HypE family.</text>
</comment>